<name>A0A6F8YMD2_9ACTN</name>
<reference evidence="2 3" key="1">
    <citation type="submission" date="2020-03" db="EMBL/GenBank/DDBJ databases">
        <title>Whole genome shotgun sequence of Phytohabitans suffuscus NBRC 105367.</title>
        <authorList>
            <person name="Komaki H."/>
            <person name="Tamura T."/>
        </authorList>
    </citation>
    <scope>NUCLEOTIDE SEQUENCE [LARGE SCALE GENOMIC DNA]</scope>
    <source>
        <strain evidence="2 3">NBRC 105367</strain>
    </source>
</reference>
<keyword evidence="3" id="KW-1185">Reference proteome</keyword>
<evidence type="ECO:0000256" key="1">
    <source>
        <dbReference type="SAM" id="Phobius"/>
    </source>
</evidence>
<accession>A0A6F8YMD2</accession>
<dbReference type="KEGG" id="psuu:Psuf_045090"/>
<evidence type="ECO:0000313" key="3">
    <source>
        <dbReference type="Proteomes" id="UP000503011"/>
    </source>
</evidence>
<gene>
    <name evidence="2" type="ORF">Psuf_045090</name>
</gene>
<dbReference type="AlphaFoldDB" id="A0A6F8YMD2"/>
<keyword evidence="1" id="KW-1133">Transmembrane helix</keyword>
<proteinExistence type="predicted"/>
<reference evidence="2 3" key="2">
    <citation type="submission" date="2020-03" db="EMBL/GenBank/DDBJ databases">
        <authorList>
            <person name="Ichikawa N."/>
            <person name="Kimura A."/>
            <person name="Kitahashi Y."/>
            <person name="Uohara A."/>
        </authorList>
    </citation>
    <scope>NUCLEOTIDE SEQUENCE [LARGE SCALE GENOMIC DNA]</scope>
    <source>
        <strain evidence="2 3">NBRC 105367</strain>
    </source>
</reference>
<keyword evidence="1" id="KW-0812">Transmembrane</keyword>
<feature type="transmembrane region" description="Helical" evidence="1">
    <location>
        <begin position="28"/>
        <end position="50"/>
    </location>
</feature>
<keyword evidence="1" id="KW-0472">Membrane</keyword>
<dbReference type="EMBL" id="AP022871">
    <property type="protein sequence ID" value="BCB87196.1"/>
    <property type="molecule type" value="Genomic_DNA"/>
</dbReference>
<organism evidence="2 3">
    <name type="scientific">Phytohabitans suffuscus</name>
    <dbReference type="NCBI Taxonomy" id="624315"/>
    <lineage>
        <taxon>Bacteria</taxon>
        <taxon>Bacillati</taxon>
        <taxon>Actinomycetota</taxon>
        <taxon>Actinomycetes</taxon>
        <taxon>Micromonosporales</taxon>
        <taxon>Micromonosporaceae</taxon>
    </lineage>
</organism>
<dbReference type="Proteomes" id="UP000503011">
    <property type="component" value="Chromosome"/>
</dbReference>
<sequence length="91" mass="10062">MMAELASYAAYAHPGPGWDGNGWDGGPGWWVIVPIAFWVAVLSTAGYLVYRFSPRRAARTAAERTLAERFARGEIDADELKHRRSVLRGKG</sequence>
<evidence type="ECO:0000313" key="2">
    <source>
        <dbReference type="EMBL" id="BCB87196.1"/>
    </source>
</evidence>
<dbReference type="RefSeq" id="WP_197945954.1">
    <property type="nucleotide sequence ID" value="NZ_AP022871.1"/>
</dbReference>
<evidence type="ECO:0008006" key="4">
    <source>
        <dbReference type="Google" id="ProtNLM"/>
    </source>
</evidence>
<protein>
    <recommendedName>
        <fullName evidence="4">SHOCT domain-containing protein</fullName>
    </recommendedName>
</protein>